<evidence type="ECO:0000313" key="1">
    <source>
        <dbReference type="EMBL" id="EYA12786.1"/>
    </source>
</evidence>
<proteinExistence type="predicted"/>
<accession>A0AAN4SGP4</accession>
<organism evidence="1 2">
    <name type="scientific">Bacteroides fragilis str. 1007-1-F #10</name>
    <dbReference type="NCBI Taxonomy" id="1339295"/>
    <lineage>
        <taxon>Bacteria</taxon>
        <taxon>Pseudomonadati</taxon>
        <taxon>Bacteroidota</taxon>
        <taxon>Bacteroidia</taxon>
        <taxon>Bacteroidales</taxon>
        <taxon>Bacteroidaceae</taxon>
        <taxon>Bacteroides</taxon>
    </lineage>
</organism>
<evidence type="ECO:0000313" key="2">
    <source>
        <dbReference type="Proteomes" id="UP000022433"/>
    </source>
</evidence>
<gene>
    <name evidence="1" type="ORF">M104_3443</name>
</gene>
<dbReference type="EMBL" id="JGEA01000032">
    <property type="protein sequence ID" value="EYA12786.1"/>
    <property type="molecule type" value="Genomic_DNA"/>
</dbReference>
<name>A0AAN4SGP4_BACFG</name>
<reference evidence="1 2" key="1">
    <citation type="submission" date="2014-02" db="EMBL/GenBank/DDBJ databases">
        <authorList>
            <person name="Sears C."/>
            <person name="Carroll K."/>
            <person name="Sack B.R."/>
            <person name="Qadri F."/>
            <person name="Myers L.L."/>
            <person name="Chung G.-T."/>
            <person name="Escheverria P."/>
            <person name="Fraser C.M."/>
            <person name="Sadzewicz L."/>
            <person name="Shefchek K.A."/>
            <person name="Tallon L."/>
            <person name="Das S.P."/>
            <person name="Daugherty S."/>
            <person name="Mongodin E.F."/>
        </authorList>
    </citation>
    <scope>NUCLEOTIDE SEQUENCE [LARGE SCALE GENOMIC DNA]</scope>
    <source>
        <strain evidence="1 2">1007-1-F #10</strain>
    </source>
</reference>
<protein>
    <submittedName>
        <fullName evidence="1">Uncharacterized protein</fullName>
    </submittedName>
</protein>
<dbReference type="Proteomes" id="UP000022433">
    <property type="component" value="Unassembled WGS sequence"/>
</dbReference>
<dbReference type="AlphaFoldDB" id="A0AAN4SGP4"/>
<comment type="caution">
    <text evidence="1">The sequence shown here is derived from an EMBL/GenBank/DDBJ whole genome shotgun (WGS) entry which is preliminary data.</text>
</comment>
<sequence>MDTFFNDIVPTSNLVKRFYLLEYFLILLKSVESYTNQGDIFESFKKMKKEYQLGESKYKKITNEEDDEPTEKQNIKFRYTFEQVLHEALNYNLIEKKDFTNGLFIERNSAKRLVEIERAKNVFLTSIGEQALLEHKRGKFFFNIFLFKLMEDKHKAFYDIVKLCYNDRSLKNGLLIFPIYSGLKLGFDKSTFTTNQHVLDYSKELMRRLEVDIKDYTNKEISLNDAEERLIFKLKQDGIITDNPCDLFQPKLYNAALSRFRKYWLSYFLNQIYNYKYSFSTFSLWIERAKQIGIIHTTEFFPDFSGRLVFPTSVIHTKINNSDFEKVYEYPTGQSLCIHKPQWTNSNNQDEFVKVLQEEFLFLQKTRKTHFINLLDLKERVCFKKRIPGFIFDDFLEKTYLMNLKGEIRVKISLEADKLPQETNAMYLKREPILVNGKYKNIISINYGGK</sequence>